<accession>A0A285CMJ8</accession>
<dbReference type="OrthoDB" id="7839681at2"/>
<sequence length="253" mass="27615">MSQIDPAAPSADPFAPVIAAALCETPVRVKPLPLPDGDQLWLKRVEDATHRNWQRKGDMRRLLRREREACVALGAAGLPVVALVDGHTDWLVTRDAGANLRHLLRAADTCARERQAAFAAAGEALARLHRAGVTHGRPTMRSICWDGTTVRFISLSRTAMRRRRKRHFALDVLIFIHSCLCADRSAHEALGAALTAYLAHAPEGTWGAVRRMALLAAMVAPAAAAVKLVARRPASRELMALPLALAYVSARRR</sequence>
<proteinExistence type="predicted"/>
<protein>
    <recommendedName>
        <fullName evidence="3">tRNA A-37 threonylcarbamoyl transferase component Bud32</fullName>
    </recommendedName>
</protein>
<keyword evidence="2" id="KW-1185">Reference proteome</keyword>
<evidence type="ECO:0000313" key="2">
    <source>
        <dbReference type="Proteomes" id="UP000219467"/>
    </source>
</evidence>
<dbReference type="Proteomes" id="UP000219467">
    <property type="component" value="Unassembled WGS sequence"/>
</dbReference>
<evidence type="ECO:0000313" key="1">
    <source>
        <dbReference type="EMBL" id="SNX68767.1"/>
    </source>
</evidence>
<dbReference type="SUPFAM" id="SSF56112">
    <property type="entry name" value="Protein kinase-like (PK-like)"/>
    <property type="match status" value="1"/>
</dbReference>
<dbReference type="AlphaFoldDB" id="A0A285CMJ8"/>
<organism evidence="1 2">
    <name type="scientific">Cereibacter ovatus</name>
    <dbReference type="NCBI Taxonomy" id="439529"/>
    <lineage>
        <taxon>Bacteria</taxon>
        <taxon>Pseudomonadati</taxon>
        <taxon>Pseudomonadota</taxon>
        <taxon>Alphaproteobacteria</taxon>
        <taxon>Rhodobacterales</taxon>
        <taxon>Paracoccaceae</taxon>
        <taxon>Cereibacter</taxon>
    </lineage>
</organism>
<gene>
    <name evidence="1" type="ORF">SAMN05878503_102271</name>
</gene>
<dbReference type="InterPro" id="IPR011009">
    <property type="entry name" value="Kinase-like_dom_sf"/>
</dbReference>
<reference evidence="2" key="1">
    <citation type="submission" date="2017-08" db="EMBL/GenBank/DDBJ databases">
        <authorList>
            <person name="Varghese N."/>
            <person name="Submissions S."/>
        </authorList>
    </citation>
    <scope>NUCLEOTIDE SEQUENCE [LARGE SCALE GENOMIC DNA]</scope>
    <source>
        <strain evidence="2">JA234</strain>
    </source>
</reference>
<evidence type="ECO:0008006" key="3">
    <source>
        <dbReference type="Google" id="ProtNLM"/>
    </source>
</evidence>
<dbReference type="EMBL" id="OAOQ01000002">
    <property type="protein sequence ID" value="SNX68767.1"/>
    <property type="molecule type" value="Genomic_DNA"/>
</dbReference>
<name>A0A285CMJ8_9RHOB</name>
<dbReference type="RefSeq" id="WP_097029294.1">
    <property type="nucleotide sequence ID" value="NZ_OAOQ01000002.1"/>
</dbReference>